<keyword evidence="2" id="KW-0012">Acyltransferase</keyword>
<dbReference type="OrthoDB" id="524611at2"/>
<dbReference type="Proteomes" id="UP000031532">
    <property type="component" value="Unassembled WGS sequence"/>
</dbReference>
<dbReference type="Pfam" id="PF01553">
    <property type="entry name" value="Acyltransferase"/>
    <property type="match status" value="1"/>
</dbReference>
<dbReference type="InterPro" id="IPR002123">
    <property type="entry name" value="Plipid/glycerol_acylTrfase"/>
</dbReference>
<dbReference type="EMBL" id="JTJC03000017">
    <property type="protein sequence ID" value="NHC38155.1"/>
    <property type="molecule type" value="Genomic_DNA"/>
</dbReference>
<name>A0A9X5EA70_9CYAN</name>
<sequence length="406" mass="47120">MKNYFYPPLPNTCLINFAQVIAPVVIPYFFKFELRIDRESIETIQALNERRILLLPNHPTFQDPIAIFALSGQLNQKFYYLSAYELFQGFMTGIFQQLGVYSIRRGLVDRPSIAQTIEILTQPSCRLVIFPEGGCSFQNDTVMPFRAGAVQIAFQAMSKLAKQGEIPDLYALPVSIKYRYTQDMQRVIHQTLNRLEQALNIKSCLKDYDRLQAIAQHVLVRMEREYDTYSPTKDELTWNDRISLLRMHILESCEQQLGISSNPKEPVRERTYRVEYVLKTQVDTLESETTAETETVTGDRANKYSLIEKSIKRLLNFDAIYDGYVAENPTPERFLDTLTRLEREVFDIDKPPAKGYRHARIKIGEPINLKDFFTEYQRDRANTVDAVTLKVQQTVQQNLNLLNGNW</sequence>
<protein>
    <submittedName>
        <fullName evidence="2">1-acyl-sn-glycerol-3-phosphate acyltransferase</fullName>
    </submittedName>
</protein>
<accession>A0A9X5EA70</accession>
<dbReference type="GO" id="GO:0016746">
    <property type="term" value="F:acyltransferase activity"/>
    <property type="evidence" value="ECO:0007669"/>
    <property type="project" value="UniProtKB-KW"/>
</dbReference>
<feature type="domain" description="Phospholipid/glycerol acyltransferase" evidence="1">
    <location>
        <begin position="52"/>
        <end position="179"/>
    </location>
</feature>
<evidence type="ECO:0000259" key="1">
    <source>
        <dbReference type="SMART" id="SM00563"/>
    </source>
</evidence>
<evidence type="ECO:0000313" key="3">
    <source>
        <dbReference type="Proteomes" id="UP000031532"/>
    </source>
</evidence>
<dbReference type="RefSeq" id="WP_039713710.1">
    <property type="nucleotide sequence ID" value="NZ_JTJC03000017.1"/>
</dbReference>
<reference evidence="2 3" key="1">
    <citation type="journal article" date="2015" name="Genome Announc.">
        <title>Draft Genome Sequence of the Terrestrial Cyanobacterium Scytonema millei VB511283, Isolated from Eastern India.</title>
        <authorList>
            <person name="Sen D."/>
            <person name="Chandrababunaidu M.M."/>
            <person name="Singh D."/>
            <person name="Sanghi N."/>
            <person name="Ghorai A."/>
            <person name="Mishra G.P."/>
            <person name="Madduluri M."/>
            <person name="Adhikary S.P."/>
            <person name="Tripathy S."/>
        </authorList>
    </citation>
    <scope>NUCLEOTIDE SEQUENCE [LARGE SCALE GENOMIC DNA]</scope>
    <source>
        <strain evidence="2 3">VB511283</strain>
    </source>
</reference>
<keyword evidence="2" id="KW-0808">Transferase</keyword>
<organism evidence="2 3">
    <name type="scientific">Scytonema millei VB511283</name>
    <dbReference type="NCBI Taxonomy" id="1245923"/>
    <lineage>
        <taxon>Bacteria</taxon>
        <taxon>Bacillati</taxon>
        <taxon>Cyanobacteriota</taxon>
        <taxon>Cyanophyceae</taxon>
        <taxon>Nostocales</taxon>
        <taxon>Scytonemataceae</taxon>
        <taxon>Scytonema</taxon>
    </lineage>
</organism>
<dbReference type="SUPFAM" id="SSF69593">
    <property type="entry name" value="Glycerol-3-phosphate (1)-acyltransferase"/>
    <property type="match status" value="1"/>
</dbReference>
<dbReference type="AlphaFoldDB" id="A0A9X5EA70"/>
<keyword evidence="3" id="KW-1185">Reference proteome</keyword>
<proteinExistence type="predicted"/>
<evidence type="ECO:0000313" key="2">
    <source>
        <dbReference type="EMBL" id="NHC38155.1"/>
    </source>
</evidence>
<gene>
    <name evidence="2" type="ORF">QH73_0026640</name>
</gene>
<comment type="caution">
    <text evidence="2">The sequence shown here is derived from an EMBL/GenBank/DDBJ whole genome shotgun (WGS) entry which is preliminary data.</text>
</comment>
<dbReference type="SMART" id="SM00563">
    <property type="entry name" value="PlsC"/>
    <property type="match status" value="1"/>
</dbReference>